<keyword evidence="10" id="KW-0626">Porin</keyword>
<keyword evidence="12" id="KW-0564">Palmitate</keyword>
<evidence type="ECO:0000256" key="8">
    <source>
        <dbReference type="ARBA" id="ARBA00023047"/>
    </source>
</evidence>
<feature type="domain" description="Soluble ligand binding" evidence="16">
    <location>
        <begin position="483"/>
        <end position="526"/>
    </location>
</feature>
<evidence type="ECO:0000256" key="5">
    <source>
        <dbReference type="ARBA" id="ARBA00022597"/>
    </source>
</evidence>
<dbReference type="Gene3D" id="3.30.1950.10">
    <property type="entry name" value="wza like domain"/>
    <property type="match status" value="1"/>
</dbReference>
<keyword evidence="11" id="KW-0472">Membrane</keyword>
<evidence type="ECO:0000256" key="10">
    <source>
        <dbReference type="ARBA" id="ARBA00023114"/>
    </source>
</evidence>
<dbReference type="PANTHER" id="PTHR33619:SF3">
    <property type="entry name" value="POLYSACCHARIDE EXPORT PROTEIN GFCE-RELATED"/>
    <property type="match status" value="1"/>
</dbReference>
<feature type="domain" description="SLBB" evidence="17">
    <location>
        <begin position="200"/>
        <end position="277"/>
    </location>
</feature>
<keyword evidence="19" id="KW-1185">Reference proteome</keyword>
<evidence type="ECO:0000256" key="14">
    <source>
        <dbReference type="ARBA" id="ARBA00023288"/>
    </source>
</evidence>
<dbReference type="Proteomes" id="UP000662770">
    <property type="component" value="Chromosome"/>
</dbReference>
<comment type="subcellular location">
    <subcellularLocation>
        <location evidence="1">Cell outer membrane</location>
        <topology evidence="1">Multi-pass membrane protein</topology>
    </subcellularLocation>
</comment>
<dbReference type="EMBL" id="CP071503">
    <property type="protein sequence ID" value="QSX35512.1"/>
    <property type="molecule type" value="Genomic_DNA"/>
</dbReference>
<evidence type="ECO:0000256" key="13">
    <source>
        <dbReference type="ARBA" id="ARBA00023237"/>
    </source>
</evidence>
<gene>
    <name evidence="18" type="ORF">JYB87_13170</name>
</gene>
<evidence type="ECO:0000256" key="3">
    <source>
        <dbReference type="ARBA" id="ARBA00022448"/>
    </source>
</evidence>
<dbReference type="Pfam" id="PF02563">
    <property type="entry name" value="Poly_export"/>
    <property type="match status" value="1"/>
</dbReference>
<name>A0ABX7QWU2_9GAMM</name>
<dbReference type="InterPro" id="IPR054765">
    <property type="entry name" value="SLBB_dom"/>
</dbReference>
<proteinExistence type="inferred from homology"/>
<evidence type="ECO:0000256" key="12">
    <source>
        <dbReference type="ARBA" id="ARBA00023139"/>
    </source>
</evidence>
<feature type="domain" description="Polysaccharide export protein N-terminal" evidence="15">
    <location>
        <begin position="119"/>
        <end position="193"/>
    </location>
</feature>
<reference evidence="18 19" key="1">
    <citation type="submission" date="2021-03" db="EMBL/GenBank/DDBJ databases">
        <title>Novel species identification of genus Shewanella.</title>
        <authorList>
            <person name="Liu G."/>
            <person name="Zhang Q."/>
        </authorList>
    </citation>
    <scope>NUCLEOTIDE SEQUENCE [LARGE SCALE GENOMIC DNA]</scope>
    <source>
        <strain evidence="18 19">FJAT-51800</strain>
    </source>
</reference>
<dbReference type="Gene3D" id="3.10.560.10">
    <property type="entry name" value="Outer membrane lipoprotein wza domain like"/>
    <property type="match status" value="6"/>
</dbReference>
<evidence type="ECO:0000256" key="11">
    <source>
        <dbReference type="ARBA" id="ARBA00023136"/>
    </source>
</evidence>
<organism evidence="18 19">
    <name type="scientific">Shewanella avicenniae</name>
    <dbReference type="NCBI Taxonomy" id="2814294"/>
    <lineage>
        <taxon>Bacteria</taxon>
        <taxon>Pseudomonadati</taxon>
        <taxon>Pseudomonadota</taxon>
        <taxon>Gammaproteobacteria</taxon>
        <taxon>Alteromonadales</taxon>
        <taxon>Shewanellaceae</taxon>
        <taxon>Shewanella</taxon>
    </lineage>
</organism>
<keyword evidence="3" id="KW-0813">Transport</keyword>
<keyword evidence="8" id="KW-0625">Polysaccharide transport</keyword>
<keyword evidence="7" id="KW-0732">Signal</keyword>
<dbReference type="Pfam" id="PF22461">
    <property type="entry name" value="SLBB_2"/>
    <property type="match status" value="1"/>
</dbReference>
<accession>A0ABX7QWU2</accession>
<evidence type="ECO:0000256" key="2">
    <source>
        <dbReference type="ARBA" id="ARBA00009450"/>
    </source>
</evidence>
<comment type="similarity">
    <text evidence="2">Belongs to the BexD/CtrA/VexA family.</text>
</comment>
<evidence type="ECO:0000313" key="18">
    <source>
        <dbReference type="EMBL" id="QSX35512.1"/>
    </source>
</evidence>
<evidence type="ECO:0000256" key="4">
    <source>
        <dbReference type="ARBA" id="ARBA00022452"/>
    </source>
</evidence>
<sequence length="811" mass="88340">MMMSFQLFAVEISPQMAQQFKNLPKSEQERIASQYGVNLNSLKSGSGNSEVTNPPVVTGRSEVVKADVNTSEDEATLEQTKSEVKVEQLDRRKETSLERFGYALFSNAPTTFAPVSDVPVPAEYMVGPGDSLKVQIFGKENSNFDLTVQRDGNINFPELGPITLAGLSFSESKNLITERVKTSMIGVDVSITMGELRSIRIFIAGEAYKPGSYTVSSLSTLTQALYVSGGVNEIGSLRDIQVKRAGRVVTHFDVYDLLLNGDASKDVRLLSGDVIYIAPVGNLVSITGEIRRPAVFELKAGETVADVIKMASGLKPGAYPKLSTIERYGSSTAKTIVSIDLTNSTALSTTLSNGDLIRVKSSTNRIDNAISVFGAVVRPGDYQWHQGLKVAEMLPSIWEDLTLKADLDYALVVRETNTRGDIEVLQFNLGNAISHPDSADNLSLQPRDKLVVFDYAERTTLLEPILAKLRSQSRLGAPILTAHINGNVRFSGEYPISAGASVKSLIVAAGGLKEGAYTLSAELTRQVISNENGVSIEHHQLNLQELLQSDVNSDVKLISRDTITVRTLPDWQDTRWVTIRGEVKFPGTYSIQRGETLEAVLQRAGGYTDSADLYASVFVREVLKEKESAEIRRFAEQLRRDLAAKGLSDNTSTVSYSDAQNMLADLEKVPATGRLVIDLPALSLGVAQADIKLEDQDMLFVPAKRQTVSVIGEVQHPTSLIFKDGLGVEEYIKLAGGTRKRADEERIYVIKANGAVQLPDDSFFSRGTELSPGDTVVVPLDTEYKDNLSLWTQVTGIIYNSAVALAAIANL</sequence>
<evidence type="ECO:0000256" key="7">
    <source>
        <dbReference type="ARBA" id="ARBA00022729"/>
    </source>
</evidence>
<dbReference type="Pfam" id="PF10531">
    <property type="entry name" value="SLBB"/>
    <property type="match status" value="4"/>
</dbReference>
<dbReference type="InterPro" id="IPR049712">
    <property type="entry name" value="Poly_export"/>
</dbReference>
<keyword evidence="13" id="KW-0998">Cell outer membrane</keyword>
<evidence type="ECO:0000256" key="9">
    <source>
        <dbReference type="ARBA" id="ARBA00023065"/>
    </source>
</evidence>
<dbReference type="PANTHER" id="PTHR33619">
    <property type="entry name" value="POLYSACCHARIDE EXPORT PROTEIN GFCE-RELATED"/>
    <property type="match status" value="1"/>
</dbReference>
<evidence type="ECO:0000256" key="6">
    <source>
        <dbReference type="ARBA" id="ARBA00022692"/>
    </source>
</evidence>
<protein>
    <submittedName>
        <fullName evidence="18">SLBB domain-containing protein</fullName>
    </submittedName>
</protein>
<feature type="domain" description="Soluble ligand binding" evidence="16">
    <location>
        <begin position="708"/>
        <end position="756"/>
    </location>
</feature>
<feature type="domain" description="Soluble ligand binding" evidence="16">
    <location>
        <begin position="284"/>
        <end position="327"/>
    </location>
</feature>
<keyword evidence="6" id="KW-0812">Transmembrane</keyword>
<evidence type="ECO:0000259" key="17">
    <source>
        <dbReference type="Pfam" id="PF22461"/>
    </source>
</evidence>
<evidence type="ECO:0000259" key="16">
    <source>
        <dbReference type="Pfam" id="PF10531"/>
    </source>
</evidence>
<dbReference type="InterPro" id="IPR019554">
    <property type="entry name" value="Soluble_ligand-bd"/>
</dbReference>
<keyword evidence="4" id="KW-1134">Transmembrane beta strand</keyword>
<evidence type="ECO:0000313" key="19">
    <source>
        <dbReference type="Proteomes" id="UP000662770"/>
    </source>
</evidence>
<evidence type="ECO:0000259" key="15">
    <source>
        <dbReference type="Pfam" id="PF02563"/>
    </source>
</evidence>
<evidence type="ECO:0000256" key="1">
    <source>
        <dbReference type="ARBA" id="ARBA00004571"/>
    </source>
</evidence>
<dbReference type="InterPro" id="IPR003715">
    <property type="entry name" value="Poly_export_N"/>
</dbReference>
<feature type="domain" description="Soluble ligand binding" evidence="16">
    <location>
        <begin position="577"/>
        <end position="613"/>
    </location>
</feature>
<keyword evidence="14" id="KW-0449">Lipoprotein</keyword>
<keyword evidence="9" id="KW-0406">Ion transport</keyword>
<keyword evidence="5" id="KW-0762">Sugar transport</keyword>